<dbReference type="InParanoid" id="A0A1V9X368"/>
<evidence type="ECO:0000256" key="4">
    <source>
        <dbReference type="ARBA" id="ARBA00023017"/>
    </source>
</evidence>
<evidence type="ECO:0000256" key="5">
    <source>
        <dbReference type="ARBA" id="ARBA00023175"/>
    </source>
</evidence>
<dbReference type="STRING" id="418985.A0A1V9X368"/>
<keyword evidence="4" id="KW-0243">Dynein</keyword>
<dbReference type="GO" id="GO:0030286">
    <property type="term" value="C:dynein complex"/>
    <property type="evidence" value="ECO:0007669"/>
    <property type="project" value="UniProtKB-KW"/>
</dbReference>
<evidence type="ECO:0000256" key="3">
    <source>
        <dbReference type="ARBA" id="ARBA00022701"/>
    </source>
</evidence>
<feature type="compositionally biased region" description="Basic and acidic residues" evidence="7">
    <location>
        <begin position="1"/>
        <end position="20"/>
    </location>
</feature>
<keyword evidence="6" id="KW-0206">Cytoskeleton</keyword>
<keyword evidence="5" id="KW-0505">Motor protein</keyword>
<organism evidence="8 9">
    <name type="scientific">Tropilaelaps mercedesae</name>
    <dbReference type="NCBI Taxonomy" id="418985"/>
    <lineage>
        <taxon>Eukaryota</taxon>
        <taxon>Metazoa</taxon>
        <taxon>Ecdysozoa</taxon>
        <taxon>Arthropoda</taxon>
        <taxon>Chelicerata</taxon>
        <taxon>Arachnida</taxon>
        <taxon>Acari</taxon>
        <taxon>Parasitiformes</taxon>
        <taxon>Mesostigmata</taxon>
        <taxon>Gamasina</taxon>
        <taxon>Dermanyssoidea</taxon>
        <taxon>Laelapidae</taxon>
        <taxon>Tropilaelaps</taxon>
    </lineage>
</organism>
<evidence type="ECO:0000256" key="2">
    <source>
        <dbReference type="ARBA" id="ARBA00022490"/>
    </source>
</evidence>
<comment type="subcellular location">
    <subcellularLocation>
        <location evidence="1">Cytoplasm</location>
        <location evidence="1">Cytoskeleton</location>
    </subcellularLocation>
</comment>
<proteinExistence type="predicted"/>
<feature type="region of interest" description="Disordered" evidence="7">
    <location>
        <begin position="1"/>
        <end position="162"/>
    </location>
</feature>
<feature type="compositionally biased region" description="Low complexity" evidence="7">
    <location>
        <begin position="48"/>
        <end position="58"/>
    </location>
</feature>
<name>A0A1V9X368_9ACAR</name>
<dbReference type="GO" id="GO:0005874">
    <property type="term" value="C:microtubule"/>
    <property type="evidence" value="ECO:0007669"/>
    <property type="project" value="UniProtKB-KW"/>
</dbReference>
<gene>
    <name evidence="8" type="ORF">BIW11_13350</name>
</gene>
<protein>
    <submittedName>
        <fullName evidence="8">Cytoplasmic dynein 1 light intermediate chain 2-like</fullName>
    </submittedName>
</protein>
<dbReference type="AlphaFoldDB" id="A0A1V9X368"/>
<evidence type="ECO:0000256" key="6">
    <source>
        <dbReference type="ARBA" id="ARBA00023212"/>
    </source>
</evidence>
<dbReference type="InterPro" id="IPR022780">
    <property type="entry name" value="Dynein_light_int_chain"/>
</dbReference>
<feature type="compositionally biased region" description="Polar residues" evidence="7">
    <location>
        <begin position="119"/>
        <end position="162"/>
    </location>
</feature>
<evidence type="ECO:0000256" key="1">
    <source>
        <dbReference type="ARBA" id="ARBA00004245"/>
    </source>
</evidence>
<evidence type="ECO:0000313" key="8">
    <source>
        <dbReference type="EMBL" id="OQR67712.1"/>
    </source>
</evidence>
<reference evidence="8 9" key="1">
    <citation type="journal article" date="2017" name="Gigascience">
        <title>Draft genome of the honey bee ectoparasitic mite, Tropilaelaps mercedesae, is shaped by the parasitic life history.</title>
        <authorList>
            <person name="Dong X."/>
            <person name="Armstrong S.D."/>
            <person name="Xia D."/>
            <person name="Makepeace B.L."/>
            <person name="Darby A.C."/>
            <person name="Kadowaki T."/>
        </authorList>
    </citation>
    <scope>NUCLEOTIDE SEQUENCE [LARGE SCALE GENOMIC DNA]</scope>
    <source>
        <strain evidence="8">Wuxi-XJTLU</strain>
    </source>
</reference>
<comment type="caution">
    <text evidence="8">The sequence shown here is derived from an EMBL/GenBank/DDBJ whole genome shotgun (WGS) entry which is preliminary data.</text>
</comment>
<dbReference type="EMBL" id="MNPL01027747">
    <property type="protein sequence ID" value="OQR67712.1"/>
    <property type="molecule type" value="Genomic_DNA"/>
</dbReference>
<dbReference type="Pfam" id="PF05783">
    <property type="entry name" value="DLIC"/>
    <property type="match status" value="1"/>
</dbReference>
<accession>A0A1V9X368</accession>
<sequence>MQPISREPEVSADEDQRFLDRLNVALQQMPSNNTAAKTTPLKSDRRSSTGPTGITSSGKKVEPGKSMSMSGSESVLHNFFNSLLNKKPGPSPTSASSVLRTPDKQSKPDAASELDRLTRSLSRPTAGINGSLSEATGNASSSDNSNPVTPVQAQLHSAPSES</sequence>
<feature type="compositionally biased region" description="Polar residues" evidence="7">
    <location>
        <begin position="67"/>
        <end position="84"/>
    </location>
</feature>
<keyword evidence="3" id="KW-0493">Microtubule</keyword>
<evidence type="ECO:0000256" key="7">
    <source>
        <dbReference type="SAM" id="MobiDB-lite"/>
    </source>
</evidence>
<keyword evidence="9" id="KW-1185">Reference proteome</keyword>
<dbReference type="Proteomes" id="UP000192247">
    <property type="component" value="Unassembled WGS sequence"/>
</dbReference>
<feature type="compositionally biased region" description="Polar residues" evidence="7">
    <location>
        <begin position="25"/>
        <end position="41"/>
    </location>
</feature>
<evidence type="ECO:0000313" key="9">
    <source>
        <dbReference type="Proteomes" id="UP000192247"/>
    </source>
</evidence>
<keyword evidence="2" id="KW-0963">Cytoplasm</keyword>